<evidence type="ECO:0000313" key="2">
    <source>
        <dbReference type="EMBL" id="AAP20845.1"/>
    </source>
</evidence>
<sequence length="50" mass="4762">MALVSAAALALGCAGRPCSCSCCACAGAGWEEGGGAADDAVRPMLLAKCT</sequence>
<reference evidence="3" key="1">
    <citation type="journal article" date="2005" name="Nature">
        <title>The map-based sequence of the rice genome.</title>
        <authorList>
            <consortium name="International rice genome sequencing project (IRGSP)"/>
            <person name="Matsumoto T."/>
            <person name="Wu J."/>
            <person name="Kanamori H."/>
            <person name="Katayose Y."/>
            <person name="Fujisawa M."/>
            <person name="Namiki N."/>
            <person name="Mizuno H."/>
            <person name="Yamamoto K."/>
            <person name="Antonio B.A."/>
            <person name="Baba T."/>
            <person name="Sakata K."/>
            <person name="Nagamura Y."/>
            <person name="Aoki H."/>
            <person name="Arikawa K."/>
            <person name="Arita K."/>
            <person name="Bito T."/>
            <person name="Chiden Y."/>
            <person name="Fujitsuka N."/>
            <person name="Fukunaka R."/>
            <person name="Hamada M."/>
            <person name="Harada C."/>
            <person name="Hayashi A."/>
            <person name="Hijishita S."/>
            <person name="Honda M."/>
            <person name="Hosokawa S."/>
            <person name="Ichikawa Y."/>
            <person name="Idonuma A."/>
            <person name="Iijima M."/>
            <person name="Ikeda M."/>
            <person name="Ikeno M."/>
            <person name="Ito K."/>
            <person name="Ito S."/>
            <person name="Ito T."/>
            <person name="Ito Y."/>
            <person name="Ito Y."/>
            <person name="Iwabuchi A."/>
            <person name="Kamiya K."/>
            <person name="Karasawa W."/>
            <person name="Kurita K."/>
            <person name="Katagiri S."/>
            <person name="Kikuta A."/>
            <person name="Kobayashi H."/>
            <person name="Kobayashi N."/>
            <person name="Machita K."/>
            <person name="Maehara T."/>
            <person name="Masukawa M."/>
            <person name="Mizubayashi T."/>
            <person name="Mukai Y."/>
            <person name="Nagasaki H."/>
            <person name="Nagata Y."/>
            <person name="Naito S."/>
            <person name="Nakashima M."/>
            <person name="Nakama Y."/>
            <person name="Nakamichi Y."/>
            <person name="Nakamura M."/>
            <person name="Meguro A."/>
            <person name="Negishi M."/>
            <person name="Ohta I."/>
            <person name="Ohta T."/>
            <person name="Okamoto M."/>
            <person name="Ono N."/>
            <person name="Saji S."/>
            <person name="Sakaguchi M."/>
            <person name="Sakai K."/>
            <person name="Shibata M."/>
            <person name="Shimokawa T."/>
            <person name="Song J."/>
            <person name="Takazaki Y."/>
            <person name="Terasawa K."/>
            <person name="Tsugane M."/>
            <person name="Tsuji K."/>
            <person name="Ueda S."/>
            <person name="Waki K."/>
            <person name="Yamagata H."/>
            <person name="Yamamoto M."/>
            <person name="Yamamoto S."/>
            <person name="Yamane H."/>
            <person name="Yoshiki S."/>
            <person name="Yoshihara R."/>
            <person name="Yukawa K."/>
            <person name="Zhong H."/>
            <person name="Yano M."/>
            <person name="Yuan Q."/>
            <person name="Ouyang S."/>
            <person name="Liu J."/>
            <person name="Jones K.M."/>
            <person name="Gansberger K."/>
            <person name="Moffat K."/>
            <person name="Hill J."/>
            <person name="Bera J."/>
            <person name="Fadrosh D."/>
            <person name="Jin S."/>
            <person name="Johri S."/>
            <person name="Kim M."/>
            <person name="Overton L."/>
            <person name="Reardon M."/>
            <person name="Tsitrin T."/>
            <person name="Vuong H."/>
            <person name="Weaver B."/>
            <person name="Ciecko A."/>
            <person name="Tallon L."/>
            <person name="Jackson J."/>
            <person name="Pai G."/>
            <person name="Aken S.V."/>
            <person name="Utterback T."/>
            <person name="Reidmuller S."/>
            <person name="Feldblyum T."/>
            <person name="Hsiao J."/>
            <person name="Zismann V."/>
            <person name="Iobst S."/>
            <person name="de Vazeille A.R."/>
            <person name="Buell C.R."/>
            <person name="Ying K."/>
            <person name="Li Y."/>
            <person name="Lu T."/>
            <person name="Huang Y."/>
            <person name="Zhao Q."/>
            <person name="Feng Q."/>
            <person name="Zhang L."/>
            <person name="Zhu J."/>
            <person name="Weng Q."/>
            <person name="Mu J."/>
            <person name="Lu Y."/>
            <person name="Fan D."/>
            <person name="Liu Y."/>
            <person name="Guan J."/>
            <person name="Zhang Y."/>
            <person name="Yu S."/>
            <person name="Liu X."/>
            <person name="Zhang Y."/>
            <person name="Hong G."/>
            <person name="Han B."/>
            <person name="Choisne N."/>
            <person name="Demange N."/>
            <person name="Orjeda G."/>
            <person name="Samain S."/>
            <person name="Cattolico L."/>
            <person name="Pelletier E."/>
            <person name="Couloux A."/>
            <person name="Segurens B."/>
            <person name="Wincker P."/>
            <person name="D'Hont A."/>
            <person name="Scarpelli C."/>
            <person name="Weissenbach J."/>
            <person name="Salanoubat M."/>
            <person name="Quetier F."/>
            <person name="Yu Y."/>
            <person name="Kim H.R."/>
            <person name="Rambo T."/>
            <person name="Currie J."/>
            <person name="Collura K."/>
            <person name="Luo M."/>
            <person name="Yang T."/>
            <person name="Ammiraju J.S.S."/>
            <person name="Engler F."/>
            <person name="Soderlund C."/>
            <person name="Wing R.A."/>
            <person name="Palmer L.E."/>
            <person name="de la Bastide M."/>
            <person name="Spiegel L."/>
            <person name="Nascimento L."/>
            <person name="Zutavern T."/>
            <person name="O'Shaughnessy A."/>
            <person name="Dike S."/>
            <person name="Dedhia N."/>
            <person name="Preston R."/>
            <person name="Balija V."/>
            <person name="McCombie W.R."/>
            <person name="Chow T."/>
            <person name="Chen H."/>
            <person name="Chung M."/>
            <person name="Chen C."/>
            <person name="Shaw J."/>
            <person name="Wu H."/>
            <person name="Hsiao K."/>
            <person name="Chao Y."/>
            <person name="Chu M."/>
            <person name="Cheng C."/>
            <person name="Hour A."/>
            <person name="Lee P."/>
            <person name="Lin S."/>
            <person name="Lin Y."/>
            <person name="Liou J."/>
            <person name="Liu S."/>
            <person name="Hsing Y."/>
            <person name="Raghuvanshi S."/>
            <person name="Mohanty A."/>
            <person name="Bharti A.K."/>
            <person name="Gaur A."/>
            <person name="Gupta V."/>
            <person name="Kumar D."/>
            <person name="Ravi V."/>
            <person name="Vij S."/>
            <person name="Kapur A."/>
            <person name="Khurana P."/>
            <person name="Khurana P."/>
            <person name="Khurana J.P."/>
            <person name="Tyagi A.K."/>
            <person name="Gaikwad K."/>
            <person name="Singh A."/>
            <person name="Dalal V."/>
            <person name="Srivastava S."/>
            <person name="Dixit A."/>
            <person name="Pal A.K."/>
            <person name="Ghazi I.A."/>
            <person name="Yadav M."/>
            <person name="Pandit A."/>
            <person name="Bhargava A."/>
            <person name="Sureshbabu K."/>
            <person name="Batra K."/>
            <person name="Sharma T.R."/>
            <person name="Mohapatra T."/>
            <person name="Singh N.K."/>
            <person name="Messing J."/>
            <person name="Nelson A.B."/>
            <person name="Fuks G."/>
            <person name="Kavchok S."/>
            <person name="Keizer G."/>
            <person name="Linton E."/>
            <person name="Llaca V."/>
            <person name="Song R."/>
            <person name="Tanyolac B."/>
            <person name="Young S."/>
            <person name="Ho-Il K."/>
            <person name="Hahn J.H."/>
            <person name="Sangsakoo G."/>
            <person name="Vanavichit A."/>
            <person name="de Mattos Luiz.A.T."/>
            <person name="Zimmer P.D."/>
            <person name="Malone G."/>
            <person name="Dellagostin O."/>
            <person name="de Oliveira A.C."/>
            <person name="Bevan M."/>
            <person name="Bancroft I."/>
            <person name="Minx P."/>
            <person name="Cordum H."/>
            <person name="Wilson R."/>
            <person name="Cheng Z."/>
            <person name="Jin W."/>
            <person name="Jiang J."/>
            <person name="Leong S.A."/>
            <person name="Iwama H."/>
            <person name="Gojobori T."/>
            <person name="Itoh T."/>
            <person name="Niimura Y."/>
            <person name="Fujii Y."/>
            <person name="Habara T."/>
            <person name="Sakai H."/>
            <person name="Sato Y."/>
            <person name="Wilson G."/>
            <person name="Kumar K."/>
            <person name="McCouch S."/>
            <person name="Juretic N."/>
            <person name="Hoen D."/>
            <person name="Wright S."/>
            <person name="Bruskiewich R."/>
            <person name="Bureau T."/>
            <person name="Miyao A."/>
            <person name="Hirochika H."/>
            <person name="Nishikawa T."/>
            <person name="Kadowaki K."/>
            <person name="Sugiura M."/>
            <person name="Burr B."/>
            <person name="Sasaki T."/>
        </authorList>
    </citation>
    <scope>NUCLEOTIDE SEQUENCE [LARGE SCALE GENOMIC DNA]</scope>
    <source>
        <strain evidence="3">cv. Nipponbare</strain>
    </source>
</reference>
<organism evidence="2 3">
    <name type="scientific">Oryza sativa subsp. japonica</name>
    <name type="common">Rice</name>
    <dbReference type="NCBI Taxonomy" id="39947"/>
    <lineage>
        <taxon>Eukaryota</taxon>
        <taxon>Viridiplantae</taxon>
        <taxon>Streptophyta</taxon>
        <taxon>Embryophyta</taxon>
        <taxon>Tracheophyta</taxon>
        <taxon>Spermatophyta</taxon>
        <taxon>Magnoliopsida</taxon>
        <taxon>Liliopsida</taxon>
        <taxon>Poales</taxon>
        <taxon>Poaceae</taxon>
        <taxon>BOP clade</taxon>
        <taxon>Oryzoideae</taxon>
        <taxon>Oryzeae</taxon>
        <taxon>Oryzinae</taxon>
        <taxon>Oryza</taxon>
        <taxon>Oryza sativa</taxon>
    </lineage>
</organism>
<accession>Q84MG0</accession>
<name>Q84MG0_ORYSJ</name>
<dbReference type="EMBL" id="AC114983">
    <property type="protein sequence ID" value="AAP20845.1"/>
    <property type="molecule type" value="Genomic_DNA"/>
</dbReference>
<reference evidence="3" key="2">
    <citation type="journal article" date="2008" name="Nucleic Acids Res.">
        <title>The rice annotation project database (RAP-DB): 2008 update.</title>
        <authorList>
            <consortium name="The rice annotation project (RAP)"/>
        </authorList>
    </citation>
    <scope>GENOME REANNOTATION</scope>
    <source>
        <strain evidence="3">cv. Nipponbare</strain>
    </source>
</reference>
<evidence type="ECO:0000256" key="1">
    <source>
        <dbReference type="SAM" id="SignalP"/>
    </source>
</evidence>
<dbReference type="Proteomes" id="UP000000763">
    <property type="component" value="Chromosome 3"/>
</dbReference>
<dbReference type="AlphaFoldDB" id="Q84MG0"/>
<feature type="chain" id="PRO_5012204022" evidence="1">
    <location>
        <begin position="16"/>
        <end position="50"/>
    </location>
</feature>
<keyword evidence="1" id="KW-0732">Signal</keyword>
<gene>
    <name evidence="2" type="ordered locus">Os03g30900</name>
</gene>
<protein>
    <submittedName>
        <fullName evidence="2">Uncharacterized protein</fullName>
    </submittedName>
</protein>
<proteinExistence type="predicted"/>
<evidence type="ECO:0000313" key="3">
    <source>
        <dbReference type="Proteomes" id="UP000000763"/>
    </source>
</evidence>
<feature type="signal peptide" evidence="1">
    <location>
        <begin position="1"/>
        <end position="15"/>
    </location>
</feature>